<evidence type="ECO:0000313" key="5">
    <source>
        <dbReference type="Proteomes" id="UP000541033"/>
    </source>
</evidence>
<protein>
    <submittedName>
        <fullName evidence="4">Peptidoglycan/LPS O-acetylase OafA/YrhL</fullName>
    </submittedName>
</protein>
<feature type="transmembrane region" description="Helical" evidence="2">
    <location>
        <begin position="244"/>
        <end position="263"/>
    </location>
</feature>
<dbReference type="InterPro" id="IPR002656">
    <property type="entry name" value="Acyl_transf_3_dom"/>
</dbReference>
<dbReference type="PANTHER" id="PTHR23028">
    <property type="entry name" value="ACETYLTRANSFERASE"/>
    <property type="match status" value="1"/>
</dbReference>
<organism evidence="4 5">
    <name type="scientific">Lysinibacter cavernae</name>
    <dbReference type="NCBI Taxonomy" id="1640652"/>
    <lineage>
        <taxon>Bacteria</taxon>
        <taxon>Bacillati</taxon>
        <taxon>Actinomycetota</taxon>
        <taxon>Actinomycetes</taxon>
        <taxon>Micrococcales</taxon>
        <taxon>Microbacteriaceae</taxon>
        <taxon>Lysinibacter</taxon>
    </lineage>
</organism>
<feature type="transmembrane region" description="Helical" evidence="2">
    <location>
        <begin position="92"/>
        <end position="112"/>
    </location>
</feature>
<feature type="transmembrane region" description="Helical" evidence="2">
    <location>
        <begin position="189"/>
        <end position="206"/>
    </location>
</feature>
<dbReference type="RefSeq" id="WP_167151996.1">
    <property type="nucleotide sequence ID" value="NZ_JAAMOX010000003.1"/>
</dbReference>
<dbReference type="GO" id="GO:0016020">
    <property type="term" value="C:membrane"/>
    <property type="evidence" value="ECO:0007669"/>
    <property type="project" value="TreeGrafter"/>
</dbReference>
<dbReference type="EMBL" id="JAAMOX010000003">
    <property type="protein sequence ID" value="NIH55092.1"/>
    <property type="molecule type" value="Genomic_DNA"/>
</dbReference>
<feature type="transmembrane region" description="Helical" evidence="2">
    <location>
        <begin position="21"/>
        <end position="40"/>
    </location>
</feature>
<feature type="transmembrane region" description="Helical" evidence="2">
    <location>
        <begin position="322"/>
        <end position="343"/>
    </location>
</feature>
<feature type="compositionally biased region" description="Basic and acidic residues" evidence="1">
    <location>
        <begin position="393"/>
        <end position="406"/>
    </location>
</feature>
<gene>
    <name evidence="4" type="ORF">FHX76_003007</name>
</gene>
<feature type="transmembrane region" description="Helical" evidence="2">
    <location>
        <begin position="218"/>
        <end position="237"/>
    </location>
</feature>
<keyword evidence="2" id="KW-0812">Transmembrane</keyword>
<evidence type="ECO:0000256" key="1">
    <source>
        <dbReference type="SAM" id="MobiDB-lite"/>
    </source>
</evidence>
<feature type="region of interest" description="Disordered" evidence="1">
    <location>
        <begin position="377"/>
        <end position="406"/>
    </location>
</feature>
<dbReference type="AlphaFoldDB" id="A0A7X5R3W4"/>
<feature type="domain" description="Acyltransferase 3" evidence="3">
    <location>
        <begin position="19"/>
        <end position="340"/>
    </location>
</feature>
<proteinExistence type="predicted"/>
<evidence type="ECO:0000313" key="4">
    <source>
        <dbReference type="EMBL" id="NIH55092.1"/>
    </source>
</evidence>
<dbReference type="Pfam" id="PF01757">
    <property type="entry name" value="Acyl_transf_3"/>
    <property type="match status" value="1"/>
</dbReference>
<dbReference type="InterPro" id="IPR050879">
    <property type="entry name" value="Acyltransferase_3"/>
</dbReference>
<comment type="caution">
    <text evidence="4">The sequence shown here is derived from an EMBL/GenBank/DDBJ whole genome shotgun (WGS) entry which is preliminary data.</text>
</comment>
<evidence type="ECO:0000256" key="2">
    <source>
        <dbReference type="SAM" id="Phobius"/>
    </source>
</evidence>
<evidence type="ECO:0000259" key="3">
    <source>
        <dbReference type="Pfam" id="PF01757"/>
    </source>
</evidence>
<reference evidence="4 5" key="1">
    <citation type="submission" date="2020-02" db="EMBL/GenBank/DDBJ databases">
        <title>Sequencing the genomes of 1000 actinobacteria strains.</title>
        <authorList>
            <person name="Klenk H.-P."/>
        </authorList>
    </citation>
    <scope>NUCLEOTIDE SEQUENCE [LARGE SCALE GENOMIC DNA]</scope>
    <source>
        <strain evidence="4 5">DSM 27960</strain>
    </source>
</reference>
<keyword evidence="2" id="KW-0472">Membrane</keyword>
<accession>A0A7X5R3W4</accession>
<dbReference type="Proteomes" id="UP000541033">
    <property type="component" value="Unassembled WGS sequence"/>
</dbReference>
<feature type="transmembrane region" description="Helical" evidence="2">
    <location>
        <begin position="165"/>
        <end position="184"/>
    </location>
</feature>
<keyword evidence="2" id="KW-1133">Transmembrane helix</keyword>
<name>A0A7X5R3W4_9MICO</name>
<keyword evidence="5" id="KW-1185">Reference proteome</keyword>
<dbReference type="GO" id="GO:0000271">
    <property type="term" value="P:polysaccharide biosynthetic process"/>
    <property type="evidence" value="ECO:0007669"/>
    <property type="project" value="TreeGrafter"/>
</dbReference>
<dbReference type="PANTHER" id="PTHR23028:SF53">
    <property type="entry name" value="ACYL_TRANSF_3 DOMAIN-CONTAINING PROTEIN"/>
    <property type="match status" value="1"/>
</dbReference>
<sequence>MTTASKPKRYLGRPFDQRNNSLNLIRLLLALLVLFAHTYFLIGAGPGPLYGGIHYGTWAVAGFFVISGYLITGSTIRNPLGSYLLNRAARIVPGYYVCLIMMVAFFAPIGYFKAHGTLGGYLTTGPTPFDFLLENFLFRGPVYPIAGTPSDIPWPDAWNGSLWTLYYELICYMIIAFLCLFVFIRKSPWAMLVLFLGSVVVCAYSERLSVLFQSSEVFLSLATLVPYFLGGALLYFLSKWIGMHLWVGLGSVVITLACMWFIPTWGGQIAAPFMAYALLWISSWLPQPTFVKNNDMSYGTYIYAFPVQQMLAVFGLSVLGSWAFTAVATVITLPLAYASWRFVERPMMRRARRSTAVLDGKAKLPVALDDGEAVAKYEAGEKASQPQNAPQLRPDDSRKYDMEAPG</sequence>
<dbReference type="GO" id="GO:0016747">
    <property type="term" value="F:acyltransferase activity, transferring groups other than amino-acyl groups"/>
    <property type="evidence" value="ECO:0007669"/>
    <property type="project" value="InterPro"/>
</dbReference>
<feature type="transmembrane region" description="Helical" evidence="2">
    <location>
        <begin position="52"/>
        <end position="71"/>
    </location>
</feature>